<feature type="active site" evidence="6">
    <location>
        <position position="269"/>
    </location>
</feature>
<evidence type="ECO:0000256" key="5">
    <source>
        <dbReference type="ARBA" id="ARBA00049194"/>
    </source>
</evidence>
<dbReference type="Gene3D" id="3.40.309.10">
    <property type="entry name" value="Aldehyde Dehydrogenase, Chain A, domain 2"/>
    <property type="match status" value="1"/>
</dbReference>
<dbReference type="InterPro" id="IPR016163">
    <property type="entry name" value="Ald_DH_C"/>
</dbReference>
<dbReference type="RefSeq" id="WP_200805793.1">
    <property type="nucleotide sequence ID" value="NZ_FTPL01000002.1"/>
</dbReference>
<dbReference type="PANTHER" id="PTHR43111">
    <property type="entry name" value="ALDEHYDE DEHYDROGENASE B-RELATED"/>
    <property type="match status" value="1"/>
</dbReference>
<dbReference type="PROSITE" id="PS00687">
    <property type="entry name" value="ALDEHYDE_DEHYDR_GLU"/>
    <property type="match status" value="1"/>
</dbReference>
<proteinExistence type="inferred from homology"/>
<dbReference type="FunFam" id="3.40.309.10:FF:000017">
    <property type="entry name" value="Aldehyde dehydrogenase B"/>
    <property type="match status" value="1"/>
</dbReference>
<dbReference type="InterPro" id="IPR015590">
    <property type="entry name" value="Aldehyde_DH_dom"/>
</dbReference>
<dbReference type="GO" id="GO:0004029">
    <property type="term" value="F:aldehyde dehydrogenase (NAD+) activity"/>
    <property type="evidence" value="ECO:0007669"/>
    <property type="project" value="UniProtKB-EC"/>
</dbReference>
<dbReference type="InterPro" id="IPR016161">
    <property type="entry name" value="Ald_DH/histidinol_DH"/>
</dbReference>
<accession>A0A1U7PLC5</accession>
<comment type="catalytic activity">
    <reaction evidence="5">
        <text>an aldehyde + NAD(+) + H2O = a carboxylate + NADH + 2 H(+)</text>
        <dbReference type="Rhea" id="RHEA:16185"/>
        <dbReference type="ChEBI" id="CHEBI:15377"/>
        <dbReference type="ChEBI" id="CHEBI:15378"/>
        <dbReference type="ChEBI" id="CHEBI:17478"/>
        <dbReference type="ChEBI" id="CHEBI:29067"/>
        <dbReference type="ChEBI" id="CHEBI:57540"/>
        <dbReference type="ChEBI" id="CHEBI:57945"/>
        <dbReference type="EC" id="1.2.1.3"/>
    </reaction>
</comment>
<dbReference type="SUPFAM" id="SSF53720">
    <property type="entry name" value="ALDH-like"/>
    <property type="match status" value="1"/>
</dbReference>
<comment type="similarity">
    <text evidence="1 7">Belongs to the aldehyde dehydrogenase family.</text>
</comment>
<dbReference type="PANTHER" id="PTHR43111:SF1">
    <property type="entry name" value="ALDEHYDE DEHYDROGENASE B-RELATED"/>
    <property type="match status" value="1"/>
</dbReference>
<name>A0A1U7PLC5_9BACI</name>
<evidence type="ECO:0000256" key="4">
    <source>
        <dbReference type="ARBA" id="ARBA00039869"/>
    </source>
</evidence>
<dbReference type="EC" id="1.2.1.3" evidence="3"/>
<dbReference type="InterPro" id="IPR016160">
    <property type="entry name" value="Ald_DH_CS_CYS"/>
</dbReference>
<dbReference type="FunFam" id="3.40.605.10:FF:000001">
    <property type="entry name" value="Aldehyde dehydrogenase 1"/>
    <property type="match status" value="1"/>
</dbReference>
<dbReference type="STRING" id="550447.SAMN05428946_1308"/>
<reference evidence="10" key="1">
    <citation type="submission" date="2017-01" db="EMBL/GenBank/DDBJ databases">
        <authorList>
            <person name="Varghese N."/>
            <person name="Submissions S."/>
        </authorList>
    </citation>
    <scope>NUCLEOTIDE SEQUENCE [LARGE SCALE GENOMIC DNA]</scope>
    <source>
        <strain evidence="10">MNA4</strain>
    </source>
</reference>
<dbReference type="EMBL" id="FTPL01000002">
    <property type="protein sequence ID" value="SIT80339.1"/>
    <property type="molecule type" value="Genomic_DNA"/>
</dbReference>
<protein>
    <recommendedName>
        <fullName evidence="4">Putative aldehyde dehydrogenase AldA</fullName>
        <ecNumber evidence="3">1.2.1.3</ecNumber>
    </recommendedName>
</protein>
<dbReference type="InterPro" id="IPR029510">
    <property type="entry name" value="Ald_DH_CS_GLU"/>
</dbReference>
<evidence type="ECO:0000259" key="8">
    <source>
        <dbReference type="Pfam" id="PF00171"/>
    </source>
</evidence>
<evidence type="ECO:0000256" key="1">
    <source>
        <dbReference type="ARBA" id="ARBA00009986"/>
    </source>
</evidence>
<sequence length="513" mass="56695">MVEAMKSQVYSNPNTDGAKVNFKERYDNYIGGQWVPPANGDYFDNVTPVTGKVFTQIARSTEADIEKAIDAAHAAKDAWGKTSVAERSNILLKIADRIEENLEMLAVAETWDNGKAVRETLNADLPLAIDHFRYFAGALRSQEGGISQVDDNTVAYHFHEPIGVVGQIIPWNFPLLMAVWKLAPALAAGNCVVLKPAEQTPASIMVLVELIEDLLPAGVVNVVNGFGLEAGKPLASSPRIGKIAFTGETTTGRLIMQYASQNLIPVTLELGGKSPNIFFEDIFEEDDAFLDKAVEGFVMFALNQGEVCTCPSRALIQESIYDKFMERALKRVEAIKIGNPLDPEVMMGAQASTEQMEKIQSYLKIGKEEGAECLTGGERNHLEGDLEDGYYIKPTVFKGNNKMRIFQEEIFGPVVAVTTFKDKEEALQIANDTLYGLGAGVWTRDMNTAYRFGRGIQAGRVWTNCYHAYPAHAAFGGYKMSGIGRENHLMMLNHYQQTKNLLISYDENKQGFF</sequence>
<evidence type="ECO:0000313" key="9">
    <source>
        <dbReference type="EMBL" id="SIT80339.1"/>
    </source>
</evidence>
<dbReference type="CDD" id="cd07116">
    <property type="entry name" value="ALDH_ACDHII-AcoD"/>
    <property type="match status" value="1"/>
</dbReference>
<dbReference type="Pfam" id="PF00171">
    <property type="entry name" value="Aldedh"/>
    <property type="match status" value="1"/>
</dbReference>
<dbReference type="Gene3D" id="3.40.605.10">
    <property type="entry name" value="Aldehyde Dehydrogenase, Chain A, domain 1"/>
    <property type="match status" value="1"/>
</dbReference>
<evidence type="ECO:0000256" key="2">
    <source>
        <dbReference type="ARBA" id="ARBA00023002"/>
    </source>
</evidence>
<evidence type="ECO:0000256" key="7">
    <source>
        <dbReference type="RuleBase" id="RU003345"/>
    </source>
</evidence>
<evidence type="ECO:0000256" key="3">
    <source>
        <dbReference type="ARBA" id="ARBA00024226"/>
    </source>
</evidence>
<dbReference type="AlphaFoldDB" id="A0A1U7PLC5"/>
<dbReference type="PROSITE" id="PS00070">
    <property type="entry name" value="ALDEHYDE_DEHYDR_CYS"/>
    <property type="match status" value="1"/>
</dbReference>
<dbReference type="Proteomes" id="UP000187550">
    <property type="component" value="Unassembled WGS sequence"/>
</dbReference>
<feature type="domain" description="Aldehyde dehydrogenase" evidence="8">
    <location>
        <begin position="34"/>
        <end position="500"/>
    </location>
</feature>
<keyword evidence="2 7" id="KW-0560">Oxidoreductase</keyword>
<evidence type="ECO:0000313" key="10">
    <source>
        <dbReference type="Proteomes" id="UP000187550"/>
    </source>
</evidence>
<gene>
    <name evidence="9" type="ORF">SAMN05428946_1308</name>
</gene>
<evidence type="ECO:0000256" key="6">
    <source>
        <dbReference type="PROSITE-ProRule" id="PRU10007"/>
    </source>
</evidence>
<dbReference type="InterPro" id="IPR016162">
    <property type="entry name" value="Ald_DH_N"/>
</dbReference>
<organism evidence="9 10">
    <name type="scientific">Edaphobacillus lindanitolerans</name>
    <dbReference type="NCBI Taxonomy" id="550447"/>
    <lineage>
        <taxon>Bacteria</taxon>
        <taxon>Bacillati</taxon>
        <taxon>Bacillota</taxon>
        <taxon>Bacilli</taxon>
        <taxon>Bacillales</taxon>
        <taxon>Bacillaceae</taxon>
        <taxon>Edaphobacillus</taxon>
    </lineage>
</organism>
<keyword evidence="10" id="KW-1185">Reference proteome</keyword>